<organism evidence="1 2">
    <name type="scientific">Rhodoferax antarcticus ANT.BR</name>
    <dbReference type="NCBI Taxonomy" id="1111071"/>
    <lineage>
        <taxon>Bacteria</taxon>
        <taxon>Pseudomonadati</taxon>
        <taxon>Pseudomonadota</taxon>
        <taxon>Betaproteobacteria</taxon>
        <taxon>Burkholderiales</taxon>
        <taxon>Comamonadaceae</taxon>
        <taxon>Rhodoferax</taxon>
    </lineage>
</organism>
<evidence type="ECO:0000313" key="2">
    <source>
        <dbReference type="Proteomes" id="UP000185911"/>
    </source>
</evidence>
<dbReference type="AlphaFoldDB" id="A0A1Q8Y9L2"/>
<accession>A0A1Q8Y9L2</accession>
<protein>
    <submittedName>
        <fullName evidence="1">Uncharacterized protein</fullName>
    </submittedName>
</protein>
<proteinExistence type="predicted"/>
<dbReference type="Proteomes" id="UP000185911">
    <property type="component" value="Unassembled WGS sequence"/>
</dbReference>
<keyword evidence="2" id="KW-1185">Reference proteome</keyword>
<comment type="caution">
    <text evidence="1">The sequence shown here is derived from an EMBL/GenBank/DDBJ whole genome shotgun (WGS) entry which is preliminary data.</text>
</comment>
<dbReference type="RefSeq" id="WP_139313515.1">
    <property type="nucleotide sequence ID" value="NZ_MSYM01000020.1"/>
</dbReference>
<name>A0A1Q8Y9L2_9BURK</name>
<sequence>MYINHVTLSTGHTARTSRADVTDETIKTLSPWLDAALAHKDDYPLPGTLGARDGYVMSASLMHGGLVCHVGQLESGPLVSFAVAKRSRQSGELWAWMCAQYGSRAGLTAPGTPWCAVALRPSFALQHGSSAWIGDFERCVAWTWLER</sequence>
<evidence type="ECO:0000313" key="1">
    <source>
        <dbReference type="EMBL" id="OLP04627.1"/>
    </source>
</evidence>
<gene>
    <name evidence="1" type="ORF">BLL52_4267</name>
</gene>
<reference evidence="1 2" key="1">
    <citation type="submission" date="2017-01" db="EMBL/GenBank/DDBJ databases">
        <title>Genome sequence of Rhodoferax antarcticus ANT.BR, a psychrophilic purple nonsulfur bacterium from an Antarctic microbial mat.</title>
        <authorList>
            <person name="Baker J."/>
            <person name="Riester C."/>
            <person name="Skinner B."/>
            <person name="Newell A."/>
            <person name="Swingley W."/>
            <person name="Madigan M."/>
            <person name="Jung D."/>
            <person name="Asao M."/>
            <person name="Chen M."/>
            <person name="Loughlin P."/>
            <person name="Pan H."/>
            <person name="Lin S."/>
            <person name="Li N."/>
            <person name="Shaw J."/>
            <person name="Prado M."/>
            <person name="Sherman C."/>
            <person name="Li X."/>
            <person name="Tang J."/>
            <person name="Blankenship R."/>
            <person name="Zhao T."/>
            <person name="Touchman J."/>
            <person name="Sattley M."/>
        </authorList>
    </citation>
    <scope>NUCLEOTIDE SEQUENCE [LARGE SCALE GENOMIC DNA]</scope>
    <source>
        <strain evidence="1 2">ANT.BR</strain>
    </source>
</reference>
<dbReference type="EMBL" id="MSYM01000020">
    <property type="protein sequence ID" value="OLP04627.1"/>
    <property type="molecule type" value="Genomic_DNA"/>
</dbReference>